<evidence type="ECO:0000256" key="7">
    <source>
        <dbReference type="ARBA" id="ARBA00071275"/>
    </source>
</evidence>
<dbReference type="PANTHER" id="PTHR13068">
    <property type="entry name" value="CGI-12 PROTEIN-RELATED"/>
    <property type="match status" value="1"/>
</dbReference>
<keyword evidence="5" id="KW-0496">Mitochondrion</keyword>
<proteinExistence type="inferred from homology"/>
<dbReference type="SMART" id="SM00733">
    <property type="entry name" value="Mterf"/>
    <property type="match status" value="5"/>
</dbReference>
<dbReference type="GO" id="GO:0005739">
    <property type="term" value="C:mitochondrion"/>
    <property type="evidence" value="ECO:0007669"/>
    <property type="project" value="UniProtKB-SubCell"/>
</dbReference>
<comment type="caution">
    <text evidence="8">The sequence shown here is derived from an EMBL/GenBank/DDBJ whole genome shotgun (WGS) entry which is preliminary data.</text>
</comment>
<evidence type="ECO:0000256" key="6">
    <source>
        <dbReference type="ARBA" id="ARBA00023163"/>
    </source>
</evidence>
<dbReference type="InterPro" id="IPR003690">
    <property type="entry name" value="MTERF"/>
</dbReference>
<gene>
    <name evidence="8" type="ORF">PVAND_005323</name>
</gene>
<keyword evidence="6" id="KW-0804">Transcription</keyword>
<dbReference type="PANTHER" id="PTHR13068:SF112">
    <property type="entry name" value="TRANSCRIPTION TERMINATION FACTOR 3, MITOCHONDRIAL"/>
    <property type="match status" value="1"/>
</dbReference>
<evidence type="ECO:0000313" key="8">
    <source>
        <dbReference type="EMBL" id="KAG5675415.1"/>
    </source>
</evidence>
<dbReference type="Proteomes" id="UP001107558">
    <property type="component" value="Chromosome 2"/>
</dbReference>
<organism evidence="8 9">
    <name type="scientific">Polypedilum vanderplanki</name>
    <name type="common">Sleeping chironomid midge</name>
    <dbReference type="NCBI Taxonomy" id="319348"/>
    <lineage>
        <taxon>Eukaryota</taxon>
        <taxon>Metazoa</taxon>
        <taxon>Ecdysozoa</taxon>
        <taxon>Arthropoda</taxon>
        <taxon>Hexapoda</taxon>
        <taxon>Insecta</taxon>
        <taxon>Pterygota</taxon>
        <taxon>Neoptera</taxon>
        <taxon>Endopterygota</taxon>
        <taxon>Diptera</taxon>
        <taxon>Nematocera</taxon>
        <taxon>Chironomoidea</taxon>
        <taxon>Chironomidae</taxon>
        <taxon>Chironominae</taxon>
        <taxon>Polypedilum</taxon>
        <taxon>Polypedilum</taxon>
    </lineage>
</organism>
<dbReference type="Gene3D" id="1.25.70.10">
    <property type="entry name" value="Transcription termination factor 3, mitochondrial"/>
    <property type="match status" value="1"/>
</dbReference>
<dbReference type="Pfam" id="PF02536">
    <property type="entry name" value="mTERF"/>
    <property type="match status" value="1"/>
</dbReference>
<evidence type="ECO:0000256" key="1">
    <source>
        <dbReference type="ARBA" id="ARBA00004173"/>
    </source>
</evidence>
<accession>A0A9J6C021</accession>
<evidence type="ECO:0000256" key="3">
    <source>
        <dbReference type="ARBA" id="ARBA00022946"/>
    </source>
</evidence>
<reference evidence="8" key="1">
    <citation type="submission" date="2021-03" db="EMBL/GenBank/DDBJ databases">
        <title>Chromosome level genome of the anhydrobiotic midge Polypedilum vanderplanki.</title>
        <authorList>
            <person name="Yoshida Y."/>
            <person name="Kikawada T."/>
            <person name="Gusev O."/>
        </authorList>
    </citation>
    <scope>NUCLEOTIDE SEQUENCE</scope>
    <source>
        <strain evidence="8">NIAS01</strain>
        <tissue evidence="8">Whole body or cell culture</tissue>
    </source>
</reference>
<evidence type="ECO:0000256" key="4">
    <source>
        <dbReference type="ARBA" id="ARBA00023015"/>
    </source>
</evidence>
<dbReference type="GO" id="GO:0003676">
    <property type="term" value="F:nucleic acid binding"/>
    <property type="evidence" value="ECO:0007669"/>
    <property type="project" value="InterPro"/>
</dbReference>
<name>A0A9J6C021_POLVA</name>
<evidence type="ECO:0000256" key="5">
    <source>
        <dbReference type="ARBA" id="ARBA00023128"/>
    </source>
</evidence>
<keyword evidence="3" id="KW-0809">Transit peptide</keyword>
<evidence type="ECO:0000313" key="9">
    <source>
        <dbReference type="Proteomes" id="UP001107558"/>
    </source>
</evidence>
<protein>
    <recommendedName>
        <fullName evidence="7">Transcription termination factor 3, mitochondrial</fullName>
    </recommendedName>
</protein>
<dbReference type="GO" id="GO:0006390">
    <property type="term" value="P:mitochondrial transcription"/>
    <property type="evidence" value="ECO:0007669"/>
    <property type="project" value="TreeGrafter"/>
</dbReference>
<dbReference type="GO" id="GO:0061668">
    <property type="term" value="P:mitochondrial ribosome assembly"/>
    <property type="evidence" value="ECO:0007669"/>
    <property type="project" value="TreeGrafter"/>
</dbReference>
<dbReference type="InterPro" id="IPR038538">
    <property type="entry name" value="MTERF_sf"/>
</dbReference>
<comment type="subcellular location">
    <subcellularLocation>
        <location evidence="1">Mitochondrion</location>
    </subcellularLocation>
</comment>
<sequence>MRHIVKLFKNIKIINVQRYCTSLEPVKTTNELTKKPDILEETTDRELIPSEDFPTYLPPTFNFAAYVNKSETLRKFVELGVDLSKIESKKGLPEFILKLDFNRHVKRHLMFLHDLGIEPEKYGEFLTKNPLFFKNEIDELETRVYYLRSKKFTLEQVQEIVTKDPFWLNFSTKRIDRRLGFFQKNFSLTGNEVRYLATKYPKVITSHLMHVRELNFCVREEMGFDGNETKSLLLAIPKIFMMNRDHVIERFSYMFNVMNFSKEKILQYPQIFATRLSRMKNRHQFLKLLGRDQFNEKLPKYVSPEAFYSGTDEEFVTNVCDSTMETYDNFLKTL</sequence>
<dbReference type="OrthoDB" id="637682at2759"/>
<comment type="similarity">
    <text evidence="2">Belongs to the mTERF family.</text>
</comment>
<dbReference type="AlphaFoldDB" id="A0A9J6C021"/>
<evidence type="ECO:0000256" key="2">
    <source>
        <dbReference type="ARBA" id="ARBA00007692"/>
    </source>
</evidence>
<keyword evidence="4" id="KW-0805">Transcription regulation</keyword>
<dbReference type="FunFam" id="1.25.70.10:FF:000002">
    <property type="entry name" value="transcription termination factor 3, mitochondrial"/>
    <property type="match status" value="1"/>
</dbReference>
<dbReference type="GO" id="GO:0006355">
    <property type="term" value="P:regulation of DNA-templated transcription"/>
    <property type="evidence" value="ECO:0007669"/>
    <property type="project" value="UniProtKB-ARBA"/>
</dbReference>
<keyword evidence="9" id="KW-1185">Reference proteome</keyword>
<dbReference type="EMBL" id="JADBJN010000002">
    <property type="protein sequence ID" value="KAG5675415.1"/>
    <property type="molecule type" value="Genomic_DNA"/>
</dbReference>